<dbReference type="Pfam" id="PF01555">
    <property type="entry name" value="N6_N4_Mtase"/>
    <property type="match status" value="1"/>
</dbReference>
<protein>
    <submittedName>
        <fullName evidence="6">DNA methylase</fullName>
    </submittedName>
</protein>
<gene>
    <name evidence="6" type="ORF">G3N55_03875</name>
</gene>
<proteinExistence type="inferred from homology"/>
<dbReference type="InterPro" id="IPR029063">
    <property type="entry name" value="SAM-dependent_MTases_sf"/>
</dbReference>
<organism evidence="6 7">
    <name type="scientific">Dissulfurirhabdus thermomarina</name>
    <dbReference type="NCBI Taxonomy" id="1765737"/>
    <lineage>
        <taxon>Bacteria</taxon>
        <taxon>Deltaproteobacteria</taxon>
        <taxon>Dissulfurirhabdaceae</taxon>
        <taxon>Dissulfurirhabdus</taxon>
    </lineage>
</organism>
<keyword evidence="2 6" id="KW-0489">Methyltransferase</keyword>
<dbReference type="PROSITE" id="PS00092">
    <property type="entry name" value="N6_MTASE"/>
    <property type="match status" value="1"/>
</dbReference>
<evidence type="ECO:0000256" key="2">
    <source>
        <dbReference type="ARBA" id="ARBA00022603"/>
    </source>
</evidence>
<dbReference type="AlphaFoldDB" id="A0A6N9TLS3"/>
<feature type="region of interest" description="Disordered" evidence="4">
    <location>
        <begin position="1"/>
        <end position="23"/>
    </location>
</feature>
<accession>A0A6N9TLS3</accession>
<evidence type="ECO:0000256" key="3">
    <source>
        <dbReference type="ARBA" id="ARBA00022679"/>
    </source>
</evidence>
<name>A0A6N9TLS3_DISTH</name>
<feature type="domain" description="DNA methylase N-4/N-6" evidence="5">
    <location>
        <begin position="199"/>
        <end position="239"/>
    </location>
</feature>
<dbReference type="GO" id="GO:0008170">
    <property type="term" value="F:N-methyltransferase activity"/>
    <property type="evidence" value="ECO:0007669"/>
    <property type="project" value="InterPro"/>
</dbReference>
<dbReference type="SUPFAM" id="SSF53335">
    <property type="entry name" value="S-adenosyl-L-methionine-dependent methyltransferases"/>
    <property type="match status" value="2"/>
</dbReference>
<dbReference type="GO" id="GO:0003677">
    <property type="term" value="F:DNA binding"/>
    <property type="evidence" value="ECO:0007669"/>
    <property type="project" value="InterPro"/>
</dbReference>
<dbReference type="Proteomes" id="UP000469346">
    <property type="component" value="Unassembled WGS sequence"/>
</dbReference>
<evidence type="ECO:0000256" key="4">
    <source>
        <dbReference type="SAM" id="MobiDB-lite"/>
    </source>
</evidence>
<comment type="caution">
    <text evidence="6">The sequence shown here is derived from an EMBL/GenBank/DDBJ whole genome shotgun (WGS) entry which is preliminary data.</text>
</comment>
<evidence type="ECO:0000313" key="7">
    <source>
        <dbReference type="Proteomes" id="UP000469346"/>
    </source>
</evidence>
<feature type="compositionally biased region" description="Polar residues" evidence="4">
    <location>
        <begin position="98"/>
        <end position="116"/>
    </location>
</feature>
<dbReference type="RefSeq" id="WP_163298136.1">
    <property type="nucleotide sequence ID" value="NZ_JAAGRR010000028.1"/>
</dbReference>
<evidence type="ECO:0000256" key="1">
    <source>
        <dbReference type="ARBA" id="ARBA00006594"/>
    </source>
</evidence>
<feature type="region of interest" description="Disordered" evidence="4">
    <location>
        <begin position="95"/>
        <end position="117"/>
    </location>
</feature>
<dbReference type="EMBL" id="JAAGRR010000028">
    <property type="protein sequence ID" value="NDY41988.1"/>
    <property type="molecule type" value="Genomic_DNA"/>
</dbReference>
<reference evidence="6 7" key="1">
    <citation type="submission" date="2020-02" db="EMBL/GenBank/DDBJ databases">
        <title>Comparative genomics of sulfur disproportionating microorganisms.</title>
        <authorList>
            <person name="Ward L.M."/>
            <person name="Bertran E."/>
            <person name="Johnston D.T."/>
        </authorList>
    </citation>
    <scope>NUCLEOTIDE SEQUENCE [LARGE SCALE GENOMIC DNA]</scope>
    <source>
        <strain evidence="6 7">DSM 100025</strain>
    </source>
</reference>
<dbReference type="InterPro" id="IPR002052">
    <property type="entry name" value="DNA_methylase_N6_adenine_CS"/>
</dbReference>
<evidence type="ECO:0000313" key="6">
    <source>
        <dbReference type="EMBL" id="NDY41988.1"/>
    </source>
</evidence>
<sequence length="1021" mass="116806">MTDRKHRQSTLDFGHGTLDSDRRGPVECLGLTFESDEERREYFLKKLREGLEELHAKLGGVPFTTVEDAVARLKSLEKWPVGDEQRIRELAERMAQAARQSPKSKVQGPESGTGSTLDIGHGTLDLLRLYKDEVGFPHGEIEDILNLSDPPYYTACPNPFIADFIKHYGKPYDPNVPYSKEPFAVDVSVGKTDPIYKAHSYHTKVPHLAIVPSILHYTEPGDVVLDGFCGSGMTGVAAQWCGSAPESYKRDLEALWEKEGRKKPKWGPRRVVLGDLAPAATFIAANYNLPFDVNKFTRAARQILDEVEQEIGWMYETLHIDGKTKGRIEYTVWSEAFTCPDCAGEVVFLEQALDPETKKVKDAFPCPHCGAELTKKRLERLYETKLDKALNTTIRTPKRQPALIVYKIGKTRYEKKADQTDFATLSKVESLPWPSDIPTDALPYMHMTHERARMDIAGITHIHHFFLPRAAHALAALWRKAQAWPGKRIQYMLLFFVEQGFWTTSICNSYRPTGFSQVSQYMKGIYYVPSQHSELSPWYVHEGKLKRLAKAFQGLGTYSGSAVITTATAARLDLPDNSIDYIFTDPPFGENIYYADLNFLVESWHRVLTNATPEAIVDKAKKKGLPEYQHLMQRCFEEYCRVLKPGRWMTVVFHNSRNAVWNAIQEAMLAAGFVVADVRTLDKQQGSYRQMTSTAVKQDLVISAYKPNGGLEERFKLTAGTEEGVWDFVRTHLRQLPVAVVSGPKSKVQSQDDLGHETLDFGQRLEIVAERQNYLLFDRMVAFHVQRGVTVPLSAAEFYAGLAQRFPERDGMYFLPEQVAEYDKKRMKVKEVLQLQLFVTDEASAIQWLKQQLTRKPQTFQELHPQFLKEIGGWQKHEKPLELSELLEQNFLRYDGKGEVPSQIHSYLSSNFKELRNLPKDDERLRAKAKDRWYVPDPNKAGDLDKLRGRALLREFEEYRESSSRRLKVFRLEAVRAGFKKAWQERDYATIIAVARKIPENVLQEDPKLLMWYDQAVTRMG</sequence>
<dbReference type="GO" id="GO:0032259">
    <property type="term" value="P:methylation"/>
    <property type="evidence" value="ECO:0007669"/>
    <property type="project" value="UniProtKB-KW"/>
</dbReference>
<keyword evidence="3" id="KW-0808">Transferase</keyword>
<comment type="similarity">
    <text evidence="1">Belongs to the N(4)/N(6)-methyltransferase family.</text>
</comment>
<dbReference type="InterPro" id="IPR002941">
    <property type="entry name" value="DNA_methylase_N4/N6"/>
</dbReference>
<dbReference type="Gene3D" id="3.40.50.150">
    <property type="entry name" value="Vaccinia Virus protein VP39"/>
    <property type="match status" value="2"/>
</dbReference>
<keyword evidence="7" id="KW-1185">Reference proteome</keyword>
<evidence type="ECO:0000259" key="5">
    <source>
        <dbReference type="Pfam" id="PF01555"/>
    </source>
</evidence>